<evidence type="ECO:0000313" key="2">
    <source>
        <dbReference type="Proteomes" id="UP000294847"/>
    </source>
</evidence>
<reference evidence="1 2" key="1">
    <citation type="journal article" date="2019" name="Mol. Biol. Evol.">
        <title>Blast fungal genomes show frequent chromosomal changes, gene gains and losses, and effector gene turnover.</title>
        <authorList>
            <person name="Gomez Luciano L.B."/>
            <person name="Jason Tsai I."/>
            <person name="Chuma I."/>
            <person name="Tosa Y."/>
            <person name="Chen Y.H."/>
            <person name="Li J.Y."/>
            <person name="Li M.Y."/>
            <person name="Jade Lu M.Y."/>
            <person name="Nakayashiki H."/>
            <person name="Li W.H."/>
        </authorList>
    </citation>
    <scope>NUCLEOTIDE SEQUENCE [LARGE SCALE GENOMIC DNA]</scope>
    <source>
        <strain evidence="1">MZ5-1-6</strain>
    </source>
</reference>
<dbReference type="AlphaFoldDB" id="A0A4P7N8J3"/>
<evidence type="ECO:0000313" key="1">
    <source>
        <dbReference type="EMBL" id="QBZ57591.1"/>
    </source>
</evidence>
<dbReference type="Proteomes" id="UP000294847">
    <property type="component" value="Chromosome 2"/>
</dbReference>
<organism evidence="1 2">
    <name type="scientific">Pyricularia oryzae</name>
    <name type="common">Rice blast fungus</name>
    <name type="synonym">Magnaporthe oryzae</name>
    <dbReference type="NCBI Taxonomy" id="318829"/>
    <lineage>
        <taxon>Eukaryota</taxon>
        <taxon>Fungi</taxon>
        <taxon>Dikarya</taxon>
        <taxon>Ascomycota</taxon>
        <taxon>Pezizomycotina</taxon>
        <taxon>Sordariomycetes</taxon>
        <taxon>Sordariomycetidae</taxon>
        <taxon>Magnaporthales</taxon>
        <taxon>Pyriculariaceae</taxon>
        <taxon>Pyricularia</taxon>
    </lineage>
</organism>
<proteinExistence type="predicted"/>
<name>A0A4P7N8J3_PYROR</name>
<accession>A0A4P7N8J3</accession>
<protein>
    <submittedName>
        <fullName evidence="1">Uncharacterized protein</fullName>
    </submittedName>
</protein>
<dbReference type="EMBL" id="CP034205">
    <property type="protein sequence ID" value="QBZ57591.1"/>
    <property type="molecule type" value="Genomic_DNA"/>
</dbReference>
<gene>
    <name evidence="1" type="ORF">PoMZ_02522</name>
</gene>
<sequence>MRSVILKIIPFITNANWISNQLKNIKFDAIILDYNKPKKTEIYILFSLKYAGTRSLNVRFPGEYKFLVQ</sequence>